<dbReference type="EMBL" id="AOGT01001322">
    <property type="protein sequence ID" value="EMG47962.1"/>
    <property type="molecule type" value="Genomic_DNA"/>
</dbReference>
<dbReference type="SUPFAM" id="SSF55729">
    <property type="entry name" value="Acyl-CoA N-acyltransferases (Nat)"/>
    <property type="match status" value="1"/>
</dbReference>
<reference evidence="1 2" key="1">
    <citation type="submission" date="2013-02" db="EMBL/GenBank/DDBJ databases">
        <title>Genome sequence of Candida maltosa Xu316, a potential industrial strain for xylitol and ethanol production.</title>
        <authorList>
            <person name="Yu J."/>
            <person name="Wang Q."/>
            <person name="Geng X."/>
            <person name="Bao W."/>
            <person name="He P."/>
            <person name="Cai J."/>
        </authorList>
    </citation>
    <scope>NUCLEOTIDE SEQUENCE [LARGE SCALE GENOMIC DNA]</scope>
    <source>
        <strain evidence="2">Xu316</strain>
    </source>
</reference>
<evidence type="ECO:0000313" key="2">
    <source>
        <dbReference type="Proteomes" id="UP000011777"/>
    </source>
</evidence>
<accession>M3HKP1</accession>
<dbReference type="OMA" id="NELGGYN"/>
<comment type="caution">
    <text evidence="1">The sequence shown here is derived from an EMBL/GenBank/DDBJ whole genome shotgun (WGS) entry which is preliminary data.</text>
</comment>
<keyword evidence="2" id="KW-1185">Reference proteome</keyword>
<dbReference type="InterPro" id="IPR016181">
    <property type="entry name" value="Acyl_CoA_acyltransferase"/>
</dbReference>
<dbReference type="HOGENOM" id="CLU_510886_0_0_1"/>
<dbReference type="eggNOG" id="ENOG502RQQZ">
    <property type="taxonomic scope" value="Eukaryota"/>
</dbReference>
<proteinExistence type="predicted"/>
<dbReference type="OrthoDB" id="2020070at2759"/>
<name>M3HKP1_CANMX</name>
<gene>
    <name evidence="1" type="ORF">G210_1550</name>
</gene>
<evidence type="ECO:0008006" key="3">
    <source>
        <dbReference type="Google" id="ProtNLM"/>
    </source>
</evidence>
<protein>
    <recommendedName>
        <fullName evidence="3">N-acetyltransferase domain-containing protein</fullName>
    </recommendedName>
</protein>
<dbReference type="Gene3D" id="3.40.630.30">
    <property type="match status" value="1"/>
</dbReference>
<dbReference type="AlphaFoldDB" id="M3HKP1"/>
<evidence type="ECO:0000313" key="1">
    <source>
        <dbReference type="EMBL" id="EMG47962.1"/>
    </source>
</evidence>
<organism evidence="1 2">
    <name type="scientific">Candida maltosa (strain Xu316)</name>
    <name type="common">Yeast</name>
    <dbReference type="NCBI Taxonomy" id="1245528"/>
    <lineage>
        <taxon>Eukaryota</taxon>
        <taxon>Fungi</taxon>
        <taxon>Dikarya</taxon>
        <taxon>Ascomycota</taxon>
        <taxon>Saccharomycotina</taxon>
        <taxon>Pichiomycetes</taxon>
        <taxon>Debaryomycetaceae</taxon>
        <taxon>Candida/Lodderomyces clade</taxon>
        <taxon>Candida</taxon>
    </lineage>
</organism>
<sequence length="537" mass="60477">MTRVSSKFKFKTTSDFNIIRKMFELSGTEWSGPVSPEEFADVLTNNIRQYIENGGKIVAYYVEDTTNSTIVASTFVKHVKGFYKPANRSNAISSLPDPSLFGVNNITALLISFVFTHQEYRKQGLAEFCVSSAIEATEEEIIKQKLESSDDSVVDNFKKMSIVDGSEHLDKDLANYYLGKEYVWYLYSGVNTYYERFGFHAYPLDFYAAPNTLLTEESEKVITTMIQDSESSDPSQVKHSGKKLKLLSADNPADQEIVQFILQNKELDIVTEINKLLTHSELQGDRKSSTSLTNLTNILAMSKPGSHTALSSITESNTVGAGAGLSGGRRKSSVQNQTVPKFSLKPTYLEHQWNAFFEKEILKNKGETTKKFTNIQGAIVTNELQQRSYYALWFMLKGQFFIIDMGEMQFQGTQPPVNGRRRGSSLSGINELGGFNFQDLEILVLTALYVAKQRSPKFDKVYTSVVDTPSEIPDPIMFDFFTNYLPATVKENQSESTKVEFITDAAHQIGLLPMLKKFGNNKPDFELDFLNSMVFWG</sequence>
<dbReference type="Proteomes" id="UP000011777">
    <property type="component" value="Unassembled WGS sequence"/>
</dbReference>